<keyword evidence="4" id="KW-1185">Reference proteome</keyword>
<dbReference type="Gene3D" id="3.40.50.1860">
    <property type="match status" value="2"/>
</dbReference>
<dbReference type="GO" id="GO:0047689">
    <property type="term" value="F:aspartate racemase activity"/>
    <property type="evidence" value="ECO:0007669"/>
    <property type="project" value="UniProtKB-EC"/>
</dbReference>
<keyword evidence="2 3" id="KW-0413">Isomerase</keyword>
<dbReference type="SUPFAM" id="SSF53681">
    <property type="entry name" value="Aspartate/glutamate racemase"/>
    <property type="match status" value="2"/>
</dbReference>
<protein>
    <submittedName>
        <fullName evidence="3">Aspartate racemase</fullName>
        <ecNumber evidence="3">5.1.1.13</ecNumber>
    </submittedName>
</protein>
<evidence type="ECO:0000313" key="4">
    <source>
        <dbReference type="Proteomes" id="UP000025756"/>
    </source>
</evidence>
<dbReference type="InterPro" id="IPR004380">
    <property type="entry name" value="Asp_race"/>
</dbReference>
<sequence>MRRPAEVQMTAPTQSCYLGVLGGMGPMAGAAFALRLAALTPAQSDQQHIPTLLLNDPRIPDRSNARTQGGEDPLPAMIAGMRFLREAGARLIAIPCNTAHLWYEPLAAVAGCTVLHIIEAVAQDLRRQGLHGGRIGLMGTSATLALGLYQQTLQRQGYSCIIPEPDEVERYCMGSIRAVKANRLDLAYEPAAECIARLKARGADAVVLGCTELPLAVPHALRPGLGIRLTDSIDALALAAIEHYEADQQAQKLVA</sequence>
<dbReference type="EMBL" id="JGWH01000026">
    <property type="protein sequence ID" value="KCV37620.1"/>
    <property type="molecule type" value="Genomic_DNA"/>
</dbReference>
<comment type="caution">
    <text evidence="3">The sequence shown here is derived from an EMBL/GenBank/DDBJ whole genome shotgun (WGS) entry which is preliminary data.</text>
</comment>
<dbReference type="PANTHER" id="PTHR21198:SF7">
    <property type="entry name" value="ASPARTATE-GLUTAMATE RACEMASE FAMILY"/>
    <property type="match status" value="1"/>
</dbReference>
<gene>
    <name evidence="3" type="ORF">L490_2719</name>
</gene>
<accession>A0ABR4RJE0</accession>
<evidence type="ECO:0000313" key="3">
    <source>
        <dbReference type="EMBL" id="KCV37620.1"/>
    </source>
</evidence>
<name>A0ABR4RJE0_BORBO</name>
<dbReference type="Pfam" id="PF01177">
    <property type="entry name" value="Asp_Glu_race"/>
    <property type="match status" value="1"/>
</dbReference>
<proteinExistence type="inferred from homology"/>
<dbReference type="PANTHER" id="PTHR21198">
    <property type="entry name" value="GLUTAMATE RACEMASE"/>
    <property type="match status" value="1"/>
</dbReference>
<evidence type="ECO:0000256" key="1">
    <source>
        <dbReference type="ARBA" id="ARBA00007847"/>
    </source>
</evidence>
<dbReference type="InterPro" id="IPR001920">
    <property type="entry name" value="Asp/Glu_race"/>
</dbReference>
<comment type="similarity">
    <text evidence="1">Belongs to the aspartate/glutamate racemases family.</text>
</comment>
<organism evidence="3 4">
    <name type="scientific">Bordetella bronchiseptica 00-P-2796</name>
    <dbReference type="NCBI Taxonomy" id="1331199"/>
    <lineage>
        <taxon>Bacteria</taxon>
        <taxon>Pseudomonadati</taxon>
        <taxon>Pseudomonadota</taxon>
        <taxon>Betaproteobacteria</taxon>
        <taxon>Burkholderiales</taxon>
        <taxon>Alcaligenaceae</taxon>
        <taxon>Bordetella</taxon>
    </lineage>
</organism>
<reference evidence="3 4" key="1">
    <citation type="submission" date="2014-03" db="EMBL/GenBank/DDBJ databases">
        <title>Genome sequence of Bordetella bronchiseptica.</title>
        <authorList>
            <person name="Harvill E."/>
            <person name="Goodfield L.L."/>
            <person name="Ivanov Y.V."/>
            <person name="Meyer J.A."/>
            <person name="Muse S.J."/>
            <person name="Jacobs N."/>
            <person name="Bendor L."/>
            <person name="Smallridge W.E."/>
            <person name="Brinkac L.M."/>
            <person name="Sanka R."/>
            <person name="Kim M."/>
            <person name="Losada L."/>
        </authorList>
    </citation>
    <scope>NUCLEOTIDE SEQUENCE [LARGE SCALE GENOMIC DNA]</scope>
    <source>
        <strain evidence="3 4">00-P-2796</strain>
    </source>
</reference>
<dbReference type="Proteomes" id="UP000025756">
    <property type="component" value="Unassembled WGS sequence"/>
</dbReference>
<evidence type="ECO:0000256" key="2">
    <source>
        <dbReference type="ARBA" id="ARBA00023235"/>
    </source>
</evidence>
<dbReference type="InterPro" id="IPR015942">
    <property type="entry name" value="Asp/Glu/hydantoin_racemase"/>
</dbReference>
<dbReference type="EC" id="5.1.1.13" evidence="3"/>
<dbReference type="NCBIfam" id="TIGR00035">
    <property type="entry name" value="asp_race"/>
    <property type="match status" value="1"/>
</dbReference>